<organism evidence="17">
    <name type="scientific">Soboliphyme baturini</name>
    <dbReference type="NCBI Taxonomy" id="241478"/>
    <lineage>
        <taxon>Eukaryota</taxon>
        <taxon>Metazoa</taxon>
        <taxon>Ecdysozoa</taxon>
        <taxon>Nematoda</taxon>
        <taxon>Enoplea</taxon>
        <taxon>Dorylaimia</taxon>
        <taxon>Dioctophymatida</taxon>
        <taxon>Dioctophymatoidea</taxon>
        <taxon>Soboliphymatidae</taxon>
        <taxon>Soboliphyme</taxon>
    </lineage>
</organism>
<dbReference type="GO" id="GO:0003677">
    <property type="term" value="F:DNA binding"/>
    <property type="evidence" value="ECO:0007669"/>
    <property type="project" value="InterPro"/>
</dbReference>
<evidence type="ECO:0000256" key="9">
    <source>
        <dbReference type="ARBA" id="ARBA00038890"/>
    </source>
</evidence>
<dbReference type="EMBL" id="UZAM01006635">
    <property type="protein sequence ID" value="VDO92259.1"/>
    <property type="molecule type" value="Genomic_DNA"/>
</dbReference>
<keyword evidence="5" id="KW-0521">NADP</keyword>
<keyword evidence="16" id="KW-1185">Reference proteome</keyword>
<comment type="cofactor">
    <cofactor evidence="1">
        <name>FMN</name>
        <dbReference type="ChEBI" id="CHEBI:58210"/>
    </cofactor>
</comment>
<dbReference type="WBParaSite" id="SBAD_0000084801-mRNA-1">
    <property type="protein sequence ID" value="SBAD_0000084801-mRNA-1"/>
    <property type="gene ID" value="SBAD_0000084801"/>
</dbReference>
<dbReference type="GO" id="GO:0017150">
    <property type="term" value="F:tRNA dihydrouridine synthase activity"/>
    <property type="evidence" value="ECO:0007669"/>
    <property type="project" value="InterPro"/>
</dbReference>
<evidence type="ECO:0000256" key="6">
    <source>
        <dbReference type="ARBA" id="ARBA00023002"/>
    </source>
</evidence>
<sequence length="419" mass="48347">MPFEGAQKFEFYKCIGSPKLVVAPMVDQSELAWRILCRRHGADLCYTPMLHAQNFATDRKYRANNFHFEKRQDDRPLIGQFCANDPGVLLSACELVLPHCDGIDLNLGCPQTVARHGHYGAYLQDEWELIHSMIRTLRMNLNVAVSCKVRIFDDVSRSIDYAKMLESSGCQLLAVHGRTREQKGINTGVASWSHIRFIKESVNIPVIANGNIQFYSDIDRCFQETGADAVMTAEGNLHNPYLFDNVQPPVWEPLFEYLDIVQDVPTPVSFVRGHLFKVLHHLLFCPDVREQLAVAENLEQFRHVVDEVRNRFVCMRLSMIDRSLQLLPFPHWICQPYVRPSSYNLVAESEQLEQMRRNFRISQHEKIRELASECGLSRKQVKKLGRNPHAKLRQFSEISDCRCGNTKVSFLKEKRNENL</sequence>
<dbReference type="EC" id="1.3.1.88" evidence="9"/>
<dbReference type="CDD" id="cd00086">
    <property type="entry name" value="homeodomain"/>
    <property type="match status" value="1"/>
</dbReference>
<comment type="similarity">
    <text evidence="8">Belongs to the Dus family. Dus1 subfamily.</text>
</comment>
<dbReference type="Proteomes" id="UP000270296">
    <property type="component" value="Unassembled WGS sequence"/>
</dbReference>
<reference evidence="15 16" key="2">
    <citation type="submission" date="2018-11" db="EMBL/GenBank/DDBJ databases">
        <authorList>
            <consortium name="Pathogen Informatics"/>
        </authorList>
    </citation>
    <scope>NUCLEOTIDE SEQUENCE [LARGE SCALE GENOMIC DNA]</scope>
</reference>
<comment type="catalytic activity">
    <reaction evidence="10">
        <text>5,6-dihydrouridine(17) in tRNA + NAD(+) = uridine(17) in tRNA + NADH + H(+)</text>
        <dbReference type="Rhea" id="RHEA:53372"/>
        <dbReference type="Rhea" id="RHEA-COMP:13541"/>
        <dbReference type="Rhea" id="RHEA-COMP:13542"/>
        <dbReference type="ChEBI" id="CHEBI:15378"/>
        <dbReference type="ChEBI" id="CHEBI:57540"/>
        <dbReference type="ChEBI" id="CHEBI:57945"/>
        <dbReference type="ChEBI" id="CHEBI:65315"/>
        <dbReference type="ChEBI" id="CHEBI:74443"/>
        <dbReference type="EC" id="1.3.1.88"/>
    </reaction>
    <physiologicalReaction direction="right-to-left" evidence="10">
        <dbReference type="Rhea" id="RHEA:53374"/>
    </physiologicalReaction>
</comment>
<keyword evidence="3" id="KW-0288">FMN</keyword>
<dbReference type="InterPro" id="IPR013785">
    <property type="entry name" value="Aldolase_TIM"/>
</dbReference>
<dbReference type="InterPro" id="IPR035587">
    <property type="entry name" value="DUS-like_FMN-bd"/>
</dbReference>
<evidence type="ECO:0000259" key="14">
    <source>
        <dbReference type="Pfam" id="PF01207"/>
    </source>
</evidence>
<reference evidence="17" key="1">
    <citation type="submission" date="2016-06" db="UniProtKB">
        <authorList>
            <consortium name="WormBaseParasite"/>
        </authorList>
    </citation>
    <scope>IDENTIFICATION</scope>
</reference>
<dbReference type="PROSITE" id="PS01136">
    <property type="entry name" value="UPF0034"/>
    <property type="match status" value="1"/>
</dbReference>
<dbReference type="Pfam" id="PF01207">
    <property type="entry name" value="Dus"/>
    <property type="match status" value="1"/>
</dbReference>
<keyword evidence="4" id="KW-0819">tRNA processing</keyword>
<evidence type="ECO:0000256" key="12">
    <source>
        <dbReference type="ARBA" id="ARBA00048934"/>
    </source>
</evidence>
<evidence type="ECO:0000313" key="16">
    <source>
        <dbReference type="Proteomes" id="UP000270296"/>
    </source>
</evidence>
<evidence type="ECO:0000256" key="2">
    <source>
        <dbReference type="ARBA" id="ARBA00022630"/>
    </source>
</evidence>
<evidence type="ECO:0000313" key="15">
    <source>
        <dbReference type="EMBL" id="VDO92259.1"/>
    </source>
</evidence>
<gene>
    <name evidence="15" type="ORF">SBAD_LOCUS825</name>
</gene>
<accession>A0A183IB31</accession>
<dbReference type="InterPro" id="IPR018517">
    <property type="entry name" value="tRNA_hU_synthase_CS"/>
</dbReference>
<dbReference type="PANTHER" id="PTHR11082">
    <property type="entry name" value="TRNA-DIHYDROURIDINE SYNTHASE"/>
    <property type="match status" value="1"/>
</dbReference>
<evidence type="ECO:0000313" key="17">
    <source>
        <dbReference type="WBParaSite" id="SBAD_0000084801-mRNA-1"/>
    </source>
</evidence>
<dbReference type="SUPFAM" id="SSF51395">
    <property type="entry name" value="FMN-linked oxidoreductases"/>
    <property type="match status" value="1"/>
</dbReference>
<dbReference type="GO" id="GO:0050660">
    <property type="term" value="F:flavin adenine dinucleotide binding"/>
    <property type="evidence" value="ECO:0007669"/>
    <property type="project" value="InterPro"/>
</dbReference>
<evidence type="ECO:0000256" key="1">
    <source>
        <dbReference type="ARBA" id="ARBA00001917"/>
    </source>
</evidence>
<name>A0A183IB31_9BILA</name>
<evidence type="ECO:0000256" key="8">
    <source>
        <dbReference type="ARBA" id="ARBA00038313"/>
    </source>
</evidence>
<dbReference type="PANTHER" id="PTHR11082:SF5">
    <property type="entry name" value="TRNA-DIHYDROURIDINE(16_17) SYNTHASE [NAD(P)(+)]-LIKE"/>
    <property type="match status" value="1"/>
</dbReference>
<dbReference type="Gene3D" id="3.20.20.70">
    <property type="entry name" value="Aldolase class I"/>
    <property type="match status" value="1"/>
</dbReference>
<evidence type="ECO:0000256" key="13">
    <source>
        <dbReference type="ARBA" id="ARBA00049467"/>
    </source>
</evidence>
<evidence type="ECO:0000256" key="10">
    <source>
        <dbReference type="ARBA" id="ARBA00047287"/>
    </source>
</evidence>
<dbReference type="AlphaFoldDB" id="A0A183IB31"/>
<evidence type="ECO:0000256" key="3">
    <source>
        <dbReference type="ARBA" id="ARBA00022643"/>
    </source>
</evidence>
<keyword evidence="2" id="KW-0285">Flavoprotein</keyword>
<comment type="catalytic activity">
    <reaction evidence="13">
        <text>5,6-dihydrouridine(17) in tRNA + NADP(+) = uridine(17) in tRNA + NADPH + H(+)</text>
        <dbReference type="Rhea" id="RHEA:53368"/>
        <dbReference type="Rhea" id="RHEA-COMP:13541"/>
        <dbReference type="Rhea" id="RHEA-COMP:13542"/>
        <dbReference type="ChEBI" id="CHEBI:15378"/>
        <dbReference type="ChEBI" id="CHEBI:57783"/>
        <dbReference type="ChEBI" id="CHEBI:58349"/>
        <dbReference type="ChEBI" id="CHEBI:65315"/>
        <dbReference type="ChEBI" id="CHEBI:74443"/>
        <dbReference type="EC" id="1.3.1.88"/>
    </reaction>
    <physiologicalReaction direction="right-to-left" evidence="13">
        <dbReference type="Rhea" id="RHEA:53370"/>
    </physiologicalReaction>
</comment>
<evidence type="ECO:0000256" key="5">
    <source>
        <dbReference type="ARBA" id="ARBA00022857"/>
    </source>
</evidence>
<keyword evidence="6" id="KW-0560">Oxidoreductase</keyword>
<dbReference type="OrthoDB" id="272303at2759"/>
<evidence type="ECO:0000256" key="11">
    <source>
        <dbReference type="ARBA" id="ARBA00047652"/>
    </source>
</evidence>
<comment type="catalytic activity">
    <reaction evidence="12">
        <text>5,6-dihydrouridine(16) in tRNA + NAD(+) = uridine(16) in tRNA + NADH + H(+)</text>
        <dbReference type="Rhea" id="RHEA:53380"/>
        <dbReference type="Rhea" id="RHEA-COMP:13543"/>
        <dbReference type="Rhea" id="RHEA-COMP:13544"/>
        <dbReference type="ChEBI" id="CHEBI:15378"/>
        <dbReference type="ChEBI" id="CHEBI:57540"/>
        <dbReference type="ChEBI" id="CHEBI:57945"/>
        <dbReference type="ChEBI" id="CHEBI:65315"/>
        <dbReference type="ChEBI" id="CHEBI:74443"/>
        <dbReference type="EC" id="1.3.1.88"/>
    </reaction>
    <physiologicalReaction direction="right-to-left" evidence="12">
        <dbReference type="Rhea" id="RHEA:53382"/>
    </physiologicalReaction>
</comment>
<dbReference type="InterPro" id="IPR001356">
    <property type="entry name" value="HD"/>
</dbReference>
<proteinExistence type="inferred from homology"/>
<comment type="catalytic activity">
    <reaction evidence="11">
        <text>5,6-dihydrouridine(16) in tRNA + NADP(+) = uridine(16) in tRNA + NADPH + H(+)</text>
        <dbReference type="Rhea" id="RHEA:53376"/>
        <dbReference type="Rhea" id="RHEA-COMP:13543"/>
        <dbReference type="Rhea" id="RHEA-COMP:13544"/>
        <dbReference type="ChEBI" id="CHEBI:15378"/>
        <dbReference type="ChEBI" id="CHEBI:57783"/>
        <dbReference type="ChEBI" id="CHEBI:58349"/>
        <dbReference type="ChEBI" id="CHEBI:65315"/>
        <dbReference type="ChEBI" id="CHEBI:74443"/>
        <dbReference type="EC" id="1.3.1.88"/>
    </reaction>
    <physiologicalReaction direction="right-to-left" evidence="11">
        <dbReference type="Rhea" id="RHEA:53378"/>
    </physiologicalReaction>
</comment>
<feature type="domain" description="DUS-like FMN-binding" evidence="14">
    <location>
        <begin position="22"/>
        <end position="247"/>
    </location>
</feature>
<keyword evidence="7" id="KW-0520">NAD</keyword>
<evidence type="ECO:0000256" key="7">
    <source>
        <dbReference type="ARBA" id="ARBA00023027"/>
    </source>
</evidence>
<evidence type="ECO:0000256" key="4">
    <source>
        <dbReference type="ARBA" id="ARBA00022694"/>
    </source>
</evidence>
<dbReference type="CDD" id="cd02801">
    <property type="entry name" value="DUS_like_FMN"/>
    <property type="match status" value="1"/>
</dbReference>
<protein>
    <recommendedName>
        <fullName evidence="9">tRNA-dihydrouridine(16/17) synthase [NAD(P)(+)]</fullName>
        <ecNumber evidence="9">1.3.1.88</ecNumber>
    </recommendedName>
</protein>